<organism evidence="3 4">
    <name type="scientific">Panicum virgatum</name>
    <name type="common">Blackwell switchgrass</name>
    <dbReference type="NCBI Taxonomy" id="38727"/>
    <lineage>
        <taxon>Eukaryota</taxon>
        <taxon>Viridiplantae</taxon>
        <taxon>Streptophyta</taxon>
        <taxon>Embryophyta</taxon>
        <taxon>Tracheophyta</taxon>
        <taxon>Spermatophyta</taxon>
        <taxon>Magnoliopsida</taxon>
        <taxon>Liliopsida</taxon>
        <taxon>Poales</taxon>
        <taxon>Poaceae</taxon>
        <taxon>PACMAD clade</taxon>
        <taxon>Panicoideae</taxon>
        <taxon>Panicodae</taxon>
        <taxon>Paniceae</taxon>
        <taxon>Panicinae</taxon>
        <taxon>Panicum</taxon>
        <taxon>Panicum sect. Hiantes</taxon>
    </lineage>
</organism>
<reference evidence="3" key="1">
    <citation type="submission" date="2020-05" db="EMBL/GenBank/DDBJ databases">
        <title>WGS assembly of Panicum virgatum.</title>
        <authorList>
            <person name="Lovell J.T."/>
            <person name="Jenkins J."/>
            <person name="Shu S."/>
            <person name="Juenger T.E."/>
            <person name="Schmutz J."/>
        </authorList>
    </citation>
    <scope>NUCLEOTIDE SEQUENCE</scope>
    <source>
        <strain evidence="3">AP13</strain>
    </source>
</reference>
<keyword evidence="2" id="KW-0812">Transmembrane</keyword>
<feature type="transmembrane region" description="Helical" evidence="2">
    <location>
        <begin position="61"/>
        <end position="83"/>
    </location>
</feature>
<dbReference type="InterPro" id="IPR045501">
    <property type="entry name" value="DUF6490"/>
</dbReference>
<comment type="caution">
    <text evidence="3">The sequence shown here is derived from an EMBL/GenBank/DDBJ whole genome shotgun (WGS) entry which is preliminary data.</text>
</comment>
<sequence length="164" mass="18278">MSSVSPKKTPLLDKEESRNRGMNQGLEDSGGGGFSWLTALGFAFLTFNSGMAIYRSDGDRGAVAFVVASYLDLVLLFACLRIFERTPRESPRRGVLKACVWGLTTLLTVMFSHKVAAIMPPLVALASTPSSSTWTRPPSWRRRGTCECCRRARWRLLTGRWEML</sequence>
<evidence type="ECO:0000313" key="4">
    <source>
        <dbReference type="Proteomes" id="UP000823388"/>
    </source>
</evidence>
<name>A0A8T0TCF4_PANVG</name>
<feature type="compositionally biased region" description="Basic and acidic residues" evidence="1">
    <location>
        <begin position="10"/>
        <end position="19"/>
    </location>
</feature>
<keyword evidence="2" id="KW-1133">Transmembrane helix</keyword>
<gene>
    <name evidence="3" type="ORF">PVAP13_4NG221909</name>
</gene>
<accession>A0A8T0TCF4</accession>
<dbReference type="Pfam" id="PF20100">
    <property type="entry name" value="DUF6490"/>
    <property type="match status" value="1"/>
</dbReference>
<dbReference type="PANTHER" id="PTHR46610:SF24">
    <property type="entry name" value="OS06G0580100 PROTEIN"/>
    <property type="match status" value="1"/>
</dbReference>
<feature type="region of interest" description="Disordered" evidence="1">
    <location>
        <begin position="1"/>
        <end position="26"/>
    </location>
</feature>
<keyword evidence="4" id="KW-1185">Reference proteome</keyword>
<proteinExistence type="predicted"/>
<keyword evidence="2" id="KW-0472">Membrane</keyword>
<evidence type="ECO:0000256" key="1">
    <source>
        <dbReference type="SAM" id="MobiDB-lite"/>
    </source>
</evidence>
<dbReference type="EMBL" id="CM029044">
    <property type="protein sequence ID" value="KAG2606893.1"/>
    <property type="molecule type" value="Genomic_DNA"/>
</dbReference>
<evidence type="ECO:0000313" key="3">
    <source>
        <dbReference type="EMBL" id="KAG2606893.1"/>
    </source>
</evidence>
<dbReference type="AlphaFoldDB" id="A0A8T0TCF4"/>
<feature type="transmembrane region" description="Helical" evidence="2">
    <location>
        <begin position="34"/>
        <end position="54"/>
    </location>
</feature>
<dbReference type="PANTHER" id="PTHR46610">
    <property type="entry name" value="OS05G0181300 PROTEIN"/>
    <property type="match status" value="1"/>
</dbReference>
<evidence type="ECO:0000256" key="2">
    <source>
        <dbReference type="SAM" id="Phobius"/>
    </source>
</evidence>
<dbReference type="Proteomes" id="UP000823388">
    <property type="component" value="Chromosome 4N"/>
</dbReference>
<protein>
    <submittedName>
        <fullName evidence="3">Uncharacterized protein</fullName>
    </submittedName>
</protein>